<feature type="domain" description="SET" evidence="2">
    <location>
        <begin position="43"/>
        <end position="472"/>
    </location>
</feature>
<dbReference type="InterPro" id="IPR046341">
    <property type="entry name" value="SET_dom_sf"/>
</dbReference>
<dbReference type="PROSITE" id="PS50280">
    <property type="entry name" value="SET"/>
    <property type="match status" value="1"/>
</dbReference>
<organism evidence="3 4">
    <name type="scientific">Coemansia javaensis</name>
    <dbReference type="NCBI Taxonomy" id="2761396"/>
    <lineage>
        <taxon>Eukaryota</taxon>
        <taxon>Fungi</taxon>
        <taxon>Fungi incertae sedis</taxon>
        <taxon>Zoopagomycota</taxon>
        <taxon>Kickxellomycotina</taxon>
        <taxon>Kickxellomycetes</taxon>
        <taxon>Kickxellales</taxon>
        <taxon>Kickxellaceae</taxon>
        <taxon>Coemansia</taxon>
    </lineage>
</organism>
<evidence type="ECO:0000259" key="2">
    <source>
        <dbReference type="PROSITE" id="PS50280"/>
    </source>
</evidence>
<proteinExistence type="predicted"/>
<feature type="region of interest" description="Disordered" evidence="1">
    <location>
        <begin position="160"/>
        <end position="184"/>
    </location>
</feature>
<evidence type="ECO:0000256" key="1">
    <source>
        <dbReference type="SAM" id="MobiDB-lite"/>
    </source>
</evidence>
<dbReference type="Proteomes" id="UP001140217">
    <property type="component" value="Unassembled WGS sequence"/>
</dbReference>
<evidence type="ECO:0000313" key="3">
    <source>
        <dbReference type="EMBL" id="KAJ2780306.1"/>
    </source>
</evidence>
<protein>
    <recommendedName>
        <fullName evidence="2">SET domain-containing protein</fullName>
    </recommendedName>
</protein>
<dbReference type="SUPFAM" id="SSF82199">
    <property type="entry name" value="SET domain"/>
    <property type="match status" value="1"/>
</dbReference>
<dbReference type="InterPro" id="IPR050869">
    <property type="entry name" value="H3K4_H4K5_MeTrfase"/>
</dbReference>
<accession>A0A9W8H6R7</accession>
<dbReference type="GO" id="GO:0005634">
    <property type="term" value="C:nucleus"/>
    <property type="evidence" value="ECO:0007669"/>
    <property type="project" value="TreeGrafter"/>
</dbReference>
<name>A0A9W8H6R7_9FUNG</name>
<dbReference type="SMART" id="SM00317">
    <property type="entry name" value="SET"/>
    <property type="match status" value="1"/>
</dbReference>
<comment type="caution">
    <text evidence="3">The sequence shown here is derived from an EMBL/GenBank/DDBJ whole genome shotgun (WGS) entry which is preliminary data.</text>
</comment>
<feature type="region of interest" description="Disordered" evidence="1">
    <location>
        <begin position="1"/>
        <end position="26"/>
    </location>
</feature>
<dbReference type="Pfam" id="PF00856">
    <property type="entry name" value="SET"/>
    <property type="match status" value="1"/>
</dbReference>
<dbReference type="PANTHER" id="PTHR12197:SF294">
    <property type="entry name" value="POTENTIAL PROTEIN LYSINE METHYLTRANSFERASE SET6"/>
    <property type="match status" value="1"/>
</dbReference>
<dbReference type="PANTHER" id="PTHR12197">
    <property type="entry name" value="HISTONE-LYSINE N-METHYLTRANSFERASE SMYD"/>
    <property type="match status" value="1"/>
</dbReference>
<dbReference type="Gene3D" id="2.170.270.10">
    <property type="entry name" value="SET domain"/>
    <property type="match status" value="1"/>
</dbReference>
<sequence length="506" mass="55107">MPAYGQESREHQALPPAQAALKSPGPAWAEDRALAAEDAGRRFPVRIEHIPGRGRGFFATRDIGRGETVFCAAPLAWSVSEDWARHTCWWCFAHDSRRALPVKAAPRQASPRSAQYRGVFCSAGCMDEAVGAHGGPERWAVYLELLGHIEADLTAHKASAGRLPSTGSRAPPAADGQPAHGARHLVGTSDVDTATFLADAGAEPLAEFDPCEASDEQLAAWISRVWDTIAQSGLFSAHMPDNSQRELVRLIACELFIHDGAGPTQTCRADAPPDWMGCMVLRCASEGPVAPAAALEHVRCNEVEYVRAMLRPDRAGPLADVADAPTPATLVPLRIPQRPLAAQIEGSWWGRAFRVAAASYALLDRAWGRTAGLRPAGRLPHQRFRGVYFREMANSFGIYDPPIALSALLQDSDNGLHGEVEQEYLGTSMYPTAVYFNHSCSPNVAKTRVGRNMRFVAAADVRLGDELFISYGCISDPVAERRSRLREHFFFECTCSRCALELAVKE</sequence>
<dbReference type="EMBL" id="JANBUL010000143">
    <property type="protein sequence ID" value="KAJ2780306.1"/>
    <property type="molecule type" value="Genomic_DNA"/>
</dbReference>
<dbReference type="InterPro" id="IPR001214">
    <property type="entry name" value="SET_dom"/>
</dbReference>
<gene>
    <name evidence="3" type="ORF">H4R18_003542</name>
</gene>
<reference evidence="3" key="1">
    <citation type="submission" date="2022-07" db="EMBL/GenBank/DDBJ databases">
        <title>Phylogenomic reconstructions and comparative analyses of Kickxellomycotina fungi.</title>
        <authorList>
            <person name="Reynolds N.K."/>
            <person name="Stajich J.E."/>
            <person name="Barry K."/>
            <person name="Grigoriev I.V."/>
            <person name="Crous P."/>
            <person name="Smith M.E."/>
        </authorList>
    </citation>
    <scope>NUCLEOTIDE SEQUENCE</scope>
    <source>
        <strain evidence="3">NBRC 105414</strain>
    </source>
</reference>
<dbReference type="OrthoDB" id="1028014at2759"/>
<dbReference type="CDD" id="cd20071">
    <property type="entry name" value="SET_SMYD"/>
    <property type="match status" value="1"/>
</dbReference>
<evidence type="ECO:0000313" key="4">
    <source>
        <dbReference type="Proteomes" id="UP001140217"/>
    </source>
</evidence>
<keyword evidence="4" id="KW-1185">Reference proteome</keyword>
<dbReference type="AlphaFoldDB" id="A0A9W8H6R7"/>